<evidence type="ECO:0000313" key="3">
    <source>
        <dbReference type="Proteomes" id="UP001060112"/>
    </source>
</evidence>
<evidence type="ECO:0000313" key="2">
    <source>
        <dbReference type="EMBL" id="UTY39307.1"/>
    </source>
</evidence>
<dbReference type="Gene3D" id="3.30.70.2860">
    <property type="match status" value="1"/>
</dbReference>
<dbReference type="SUPFAM" id="SSF53218">
    <property type="entry name" value="Molybdenum cofactor biosynthesis proteins"/>
    <property type="match status" value="1"/>
</dbReference>
<dbReference type="CDD" id="cd00885">
    <property type="entry name" value="cinA"/>
    <property type="match status" value="1"/>
</dbReference>
<feature type="domain" description="MoaB/Mog" evidence="1">
    <location>
        <begin position="34"/>
        <end position="204"/>
    </location>
</feature>
<dbReference type="Proteomes" id="UP001060112">
    <property type="component" value="Chromosome"/>
</dbReference>
<dbReference type="SMART" id="SM00852">
    <property type="entry name" value="MoCF_biosynth"/>
    <property type="match status" value="1"/>
</dbReference>
<name>A0ABY5I3F0_9FIRM</name>
<protein>
    <submittedName>
        <fullName evidence="2">Molybdopterin-binding protein</fullName>
    </submittedName>
</protein>
<gene>
    <name evidence="2" type="ORF">NMU03_00270</name>
</gene>
<sequence length="380" mass="44129">MIDRVDEWYQSCYHFKVDKIFLGLFKEVFCVNVEIINVGTELLLGEIVNTNATLLQKVCKDLGFNVYYQSVVGDNPQRLYDCLKIAFERGANCVMTTGGLGPTTDDLTKELSAKYLGLEMVYHEDEALKVEKKCRYCTGISQIPDNNFKQAYYPENAYILENDMGTANGCVMFNEHQMIINLPGPPKELKYVVEHALIPYLQKFKQDTIYTYEYMTMFIGESKIDEILRDLINEQEQVSIALYAGEETVRIRLAVKASSLNQAHEMMKDVKAEIEKRLSEYIIHEKDLKAAIIKMKPSLQLTYENDFRFDDDWLQPFIKDDAPIHIHVKIRQEELGEVVCISINEEYFEIPTFVAARYSYAKVEARWIGKLYQFMMTHTF</sequence>
<dbReference type="Pfam" id="PF00994">
    <property type="entry name" value="MoCF_biosynth"/>
    <property type="match status" value="1"/>
</dbReference>
<accession>A0ABY5I3F0</accession>
<dbReference type="EMBL" id="CP101620">
    <property type="protein sequence ID" value="UTY39307.1"/>
    <property type="molecule type" value="Genomic_DNA"/>
</dbReference>
<proteinExistence type="predicted"/>
<organism evidence="2 3">
    <name type="scientific">Allocoprobacillus halotolerans</name>
    <dbReference type="NCBI Taxonomy" id="2944914"/>
    <lineage>
        <taxon>Bacteria</taxon>
        <taxon>Bacillati</taxon>
        <taxon>Bacillota</taxon>
        <taxon>Erysipelotrichia</taxon>
        <taxon>Erysipelotrichales</taxon>
        <taxon>Erysipelotrichaceae</taxon>
        <taxon>Allocoprobacillus</taxon>
    </lineage>
</organism>
<dbReference type="PANTHER" id="PTHR13939">
    <property type="entry name" value="NICOTINAMIDE-NUCLEOTIDE AMIDOHYDROLASE PNCC"/>
    <property type="match status" value="1"/>
</dbReference>
<dbReference type="InterPro" id="IPR050101">
    <property type="entry name" value="CinA"/>
</dbReference>
<dbReference type="InterPro" id="IPR036425">
    <property type="entry name" value="MoaB/Mog-like_dom_sf"/>
</dbReference>
<keyword evidence="3" id="KW-1185">Reference proteome</keyword>
<reference evidence="2" key="1">
    <citation type="submission" date="2022-07" db="EMBL/GenBank/DDBJ databases">
        <title>Faecal culturing of patients with breast cancer.</title>
        <authorList>
            <person name="Teng N.M.Y."/>
            <person name="Kiu R."/>
            <person name="Evans R."/>
            <person name="Baker D.J."/>
            <person name="Zenner C."/>
            <person name="Robinson S.D."/>
            <person name="Hall L.J."/>
        </authorList>
    </citation>
    <scope>NUCLEOTIDE SEQUENCE</scope>
    <source>
        <strain evidence="2">LH1062</strain>
    </source>
</reference>
<dbReference type="Gene3D" id="3.40.980.10">
    <property type="entry name" value="MoaB/Mog-like domain"/>
    <property type="match status" value="1"/>
</dbReference>
<dbReference type="InterPro" id="IPR001453">
    <property type="entry name" value="MoaB/Mog_dom"/>
</dbReference>
<evidence type="ECO:0000259" key="1">
    <source>
        <dbReference type="SMART" id="SM00852"/>
    </source>
</evidence>
<dbReference type="Pfam" id="PF18146">
    <property type="entry name" value="CinA_KH"/>
    <property type="match status" value="1"/>
</dbReference>
<dbReference type="PANTHER" id="PTHR13939:SF0">
    <property type="entry name" value="NMN AMIDOHYDROLASE-LIKE PROTEIN YFAY"/>
    <property type="match status" value="1"/>
</dbReference>
<dbReference type="RefSeq" id="WP_290140319.1">
    <property type="nucleotide sequence ID" value="NZ_CP101620.1"/>
</dbReference>
<dbReference type="InterPro" id="IPR041424">
    <property type="entry name" value="CinA_KH"/>
</dbReference>